<proteinExistence type="inferred from homology"/>
<evidence type="ECO:0000256" key="1">
    <source>
        <dbReference type="ARBA" id="ARBA00019852"/>
    </source>
</evidence>
<feature type="domain" description="ACT" evidence="6">
    <location>
        <begin position="702"/>
        <end position="773"/>
    </location>
</feature>
<accession>A0A1I7IBL5</accession>
<dbReference type="SUPFAM" id="SSF109604">
    <property type="entry name" value="HD-domain/PDEase-like"/>
    <property type="match status" value="1"/>
</dbReference>
<evidence type="ECO:0000313" key="8">
    <source>
        <dbReference type="EMBL" id="SFU70278.1"/>
    </source>
</evidence>
<dbReference type="InterPro" id="IPR012675">
    <property type="entry name" value="Beta-grasp_dom_sf"/>
</dbReference>
<dbReference type="GO" id="GO:0042594">
    <property type="term" value="P:response to starvation"/>
    <property type="evidence" value="ECO:0007669"/>
    <property type="project" value="TreeGrafter"/>
</dbReference>
<dbReference type="GO" id="GO:0015969">
    <property type="term" value="P:guanosine tetraphosphate metabolic process"/>
    <property type="evidence" value="ECO:0007669"/>
    <property type="project" value="InterPro"/>
</dbReference>
<organism evidence="8 9">
    <name type="scientific">Nitrosospira multiformis</name>
    <dbReference type="NCBI Taxonomy" id="1231"/>
    <lineage>
        <taxon>Bacteria</taxon>
        <taxon>Pseudomonadati</taxon>
        <taxon>Pseudomonadota</taxon>
        <taxon>Betaproteobacteria</taxon>
        <taxon>Nitrosomonadales</taxon>
        <taxon>Nitrosomonadaceae</taxon>
        <taxon>Nitrosospira</taxon>
    </lineage>
</organism>
<dbReference type="Pfam" id="PF13291">
    <property type="entry name" value="ACT_4"/>
    <property type="match status" value="1"/>
</dbReference>
<dbReference type="Proteomes" id="UP000182649">
    <property type="component" value="Unassembled WGS sequence"/>
</dbReference>
<dbReference type="GO" id="GO:0015949">
    <property type="term" value="P:nucleobase-containing small molecule interconversion"/>
    <property type="evidence" value="ECO:0007669"/>
    <property type="project" value="UniProtKB-ARBA"/>
</dbReference>
<keyword evidence="8" id="KW-0808">Transferase</keyword>
<dbReference type="CDD" id="cd01668">
    <property type="entry name" value="TGS_RSH"/>
    <property type="match status" value="1"/>
</dbReference>
<evidence type="ECO:0000256" key="2">
    <source>
        <dbReference type="ARBA" id="ARBA00029754"/>
    </source>
</evidence>
<dbReference type="Pfam" id="PF02824">
    <property type="entry name" value="TGS"/>
    <property type="match status" value="1"/>
</dbReference>
<dbReference type="InterPro" id="IPR012676">
    <property type="entry name" value="TGS-like"/>
</dbReference>
<dbReference type="GO" id="GO:0008728">
    <property type="term" value="F:GTP diphosphokinase activity"/>
    <property type="evidence" value="ECO:0007669"/>
    <property type="project" value="TreeGrafter"/>
</dbReference>
<sequence length="773" mass="85935">MARAADALLARFNNVLTGNKDKAVMKGHEDPVEKGCSHTHHTRSMNAFSLISGKGNEPLRLQSPGSIFSPAEIDLLRGAQAFCEPLYMDKSLPNGELLSSHIDGVAAILAGLRVDSDTLAAGVLHAVPGYLEGYEEELATAFGPTVAHLVEGVRRVSRIQVLRPASSTDNIGNGSAQIEVLRKMLLAMAEDIRVVIIALADRLQTMRYVVASNIAGRWEAAEVTLNIFAPLANRLGLWQVKWELEDLSFRITEPERYKKIATLLEETRRSREQYIALVVDKLQNELHQAGIKAQVTGRPKHIYSIYRKMNRKGVDFKEIQDTRAVRILVDEVRDCYAALGLVHNLWVPIPKEFDDYIAKPKGNDYRSLHTAVIGPEDKVVEVQIRTHEMHRHSEMGVAAHWRYKEGAKRDARYEEKIAWLRQILEWKNDVEDAGELAEHFKVALFEDSVYVLTPQGKVIALPKGATPVDFAYHVHSELGHRCRGAKVDGIMVPLDYPLQNAQRVEIISIKQGGPSRDWLNPALGYIRSQRARTKVRQWFSSEMRTASLTQARALVEKELQRHGMTAMSLDKLAVEFKFARLDSFLAAIARGDINARQLSAFLNGETEPGLSVPETPVIKKQTLTSELQGDVLVVGVDKLLTVLAKCCKPVPPDPIIGFVTRGRGITIHRAGCANVSRLSGESVARLVSTQWDLSKDASYAVEVEIRAQDRQGLLNDISSVLSREKINVVATRAHSRDLNATMQFVIRIGNVDQLRRVLGLIAGVPGVISALRK</sequence>
<dbReference type="InterPro" id="IPR002912">
    <property type="entry name" value="ACT_dom"/>
</dbReference>
<dbReference type="Gene3D" id="3.30.70.260">
    <property type="match status" value="1"/>
</dbReference>
<evidence type="ECO:0000313" key="9">
    <source>
        <dbReference type="Proteomes" id="UP000182649"/>
    </source>
</evidence>
<dbReference type="AlphaFoldDB" id="A0A1I7IBL5"/>
<dbReference type="SUPFAM" id="SSF55021">
    <property type="entry name" value="ACT-like"/>
    <property type="match status" value="1"/>
</dbReference>
<protein>
    <recommendedName>
        <fullName evidence="1">GTP pyrophosphokinase</fullName>
    </recommendedName>
    <alternativeName>
        <fullName evidence="3">(p)ppGpp synthase</fullName>
    </alternativeName>
    <alternativeName>
        <fullName evidence="2">ATP:GTP 3'-pyrophosphotransferase</fullName>
    </alternativeName>
    <alternativeName>
        <fullName evidence="4">ppGpp synthase I</fullName>
    </alternativeName>
</protein>
<dbReference type="PANTHER" id="PTHR21262">
    <property type="entry name" value="GUANOSINE-3',5'-BIS DIPHOSPHATE 3'-PYROPHOSPHOHYDROLASE"/>
    <property type="match status" value="1"/>
</dbReference>
<gene>
    <name evidence="8" type="ORF">SAMN05216417_11710</name>
</gene>
<dbReference type="PROSITE" id="PS51880">
    <property type="entry name" value="TGS"/>
    <property type="match status" value="1"/>
</dbReference>
<dbReference type="GO" id="GO:0016301">
    <property type="term" value="F:kinase activity"/>
    <property type="evidence" value="ECO:0007669"/>
    <property type="project" value="UniProtKB-KW"/>
</dbReference>
<dbReference type="SUPFAM" id="SSF81301">
    <property type="entry name" value="Nucleotidyltransferase"/>
    <property type="match status" value="1"/>
</dbReference>
<comment type="function">
    <text evidence="5">In eubacteria ppGpp (guanosine 3'-diphosphate 5'-diphosphate) is a mediator of the stringent response that coordinates a variety of cellular activities in response to changes in nutritional abundance.</text>
</comment>
<name>A0A1I7IBL5_9PROT</name>
<dbReference type="SUPFAM" id="SSF81271">
    <property type="entry name" value="TGS-like"/>
    <property type="match status" value="1"/>
</dbReference>
<evidence type="ECO:0000256" key="5">
    <source>
        <dbReference type="RuleBase" id="RU003847"/>
    </source>
</evidence>
<reference evidence="8 9" key="1">
    <citation type="submission" date="2016-10" db="EMBL/GenBank/DDBJ databases">
        <authorList>
            <person name="de Groot N.N."/>
        </authorList>
    </citation>
    <scope>NUCLEOTIDE SEQUENCE [LARGE SCALE GENOMIC DNA]</scope>
    <source>
        <strain evidence="8 9">Nl14</strain>
    </source>
</reference>
<dbReference type="Pfam" id="PF13328">
    <property type="entry name" value="HD_4"/>
    <property type="match status" value="1"/>
</dbReference>
<dbReference type="InterPro" id="IPR043519">
    <property type="entry name" value="NT_sf"/>
</dbReference>
<dbReference type="Gene3D" id="3.10.20.30">
    <property type="match status" value="1"/>
</dbReference>
<dbReference type="InterPro" id="IPR004095">
    <property type="entry name" value="TGS"/>
</dbReference>
<evidence type="ECO:0000259" key="7">
    <source>
        <dbReference type="PROSITE" id="PS51880"/>
    </source>
</evidence>
<evidence type="ECO:0000256" key="4">
    <source>
        <dbReference type="ARBA" id="ARBA00033308"/>
    </source>
</evidence>
<dbReference type="InterPro" id="IPR004811">
    <property type="entry name" value="RelA/Spo_fam"/>
</dbReference>
<dbReference type="PROSITE" id="PS51671">
    <property type="entry name" value="ACT"/>
    <property type="match status" value="1"/>
</dbReference>
<dbReference type="InterPro" id="IPR007685">
    <property type="entry name" value="RelA_SpoT"/>
</dbReference>
<evidence type="ECO:0000256" key="3">
    <source>
        <dbReference type="ARBA" id="ARBA00032407"/>
    </source>
</evidence>
<dbReference type="Gene3D" id="1.10.3210.10">
    <property type="entry name" value="Hypothetical protein af1432"/>
    <property type="match status" value="1"/>
</dbReference>
<comment type="similarity">
    <text evidence="5">Belongs to the relA/spoT family.</text>
</comment>
<dbReference type="EMBL" id="FPBZ01000017">
    <property type="protein sequence ID" value="SFU70278.1"/>
    <property type="molecule type" value="Genomic_DNA"/>
</dbReference>
<keyword evidence="8" id="KW-0418">Kinase</keyword>
<dbReference type="FunFam" id="3.30.460.10:FF:000001">
    <property type="entry name" value="GTP pyrophosphokinase RelA"/>
    <property type="match status" value="1"/>
</dbReference>
<dbReference type="GO" id="GO:0005886">
    <property type="term" value="C:plasma membrane"/>
    <property type="evidence" value="ECO:0007669"/>
    <property type="project" value="TreeGrafter"/>
</dbReference>
<feature type="domain" description="TGS" evidence="7">
    <location>
        <begin position="445"/>
        <end position="508"/>
    </location>
</feature>
<evidence type="ECO:0000259" key="6">
    <source>
        <dbReference type="PROSITE" id="PS51671"/>
    </source>
</evidence>
<dbReference type="CDD" id="cd05399">
    <property type="entry name" value="NT_Rel-Spo_like"/>
    <property type="match status" value="1"/>
</dbReference>
<dbReference type="InterPro" id="IPR033655">
    <property type="entry name" value="TGS_RelA/SpoT"/>
</dbReference>
<dbReference type="InterPro" id="IPR045865">
    <property type="entry name" value="ACT-like_dom_sf"/>
</dbReference>
<dbReference type="Gene3D" id="3.30.460.10">
    <property type="entry name" value="Beta Polymerase, domain 2"/>
    <property type="match status" value="1"/>
</dbReference>
<dbReference type="Pfam" id="PF04607">
    <property type="entry name" value="RelA_SpoT"/>
    <property type="match status" value="1"/>
</dbReference>
<dbReference type="FunFam" id="3.10.20.30:FF:000002">
    <property type="entry name" value="GTP pyrophosphokinase (RelA/SpoT)"/>
    <property type="match status" value="1"/>
</dbReference>
<dbReference type="SMART" id="SM00954">
    <property type="entry name" value="RelA_SpoT"/>
    <property type="match status" value="1"/>
</dbReference>
<dbReference type="CDD" id="cd04876">
    <property type="entry name" value="ACT_RelA-SpoT"/>
    <property type="match status" value="1"/>
</dbReference>
<dbReference type="NCBIfam" id="TIGR00691">
    <property type="entry name" value="spoT_relA"/>
    <property type="match status" value="1"/>
</dbReference>
<dbReference type="PANTHER" id="PTHR21262:SF31">
    <property type="entry name" value="GTP PYROPHOSPHOKINASE"/>
    <property type="match status" value="1"/>
</dbReference>
<dbReference type="GO" id="GO:0008893">
    <property type="term" value="F:guanosine-3',5'-bis(diphosphate) 3'-diphosphatase activity"/>
    <property type="evidence" value="ECO:0007669"/>
    <property type="project" value="TreeGrafter"/>
</dbReference>